<feature type="non-terminal residue" evidence="1">
    <location>
        <position position="1"/>
    </location>
</feature>
<organism evidence="1 2">
    <name type="scientific">Rozella allomycis (strain CSF55)</name>
    <dbReference type="NCBI Taxonomy" id="988480"/>
    <lineage>
        <taxon>Eukaryota</taxon>
        <taxon>Fungi</taxon>
        <taxon>Fungi incertae sedis</taxon>
        <taxon>Cryptomycota</taxon>
        <taxon>Cryptomycota incertae sedis</taxon>
        <taxon>Rozella</taxon>
    </lineage>
</organism>
<dbReference type="EMBL" id="ML007485">
    <property type="protein sequence ID" value="RKP15864.1"/>
    <property type="molecule type" value="Genomic_DNA"/>
</dbReference>
<protein>
    <recommendedName>
        <fullName evidence="3">Aspartic peptidase DDI1-type domain-containing protein</fullName>
    </recommendedName>
</protein>
<gene>
    <name evidence="1" type="ORF">ROZALSC1DRAFT_25955</name>
</gene>
<dbReference type="InterPro" id="IPR021109">
    <property type="entry name" value="Peptidase_aspartic_dom_sf"/>
</dbReference>
<evidence type="ECO:0000313" key="2">
    <source>
        <dbReference type="Proteomes" id="UP000281549"/>
    </source>
</evidence>
<feature type="non-terminal residue" evidence="1">
    <location>
        <position position="159"/>
    </location>
</feature>
<name>A0A4P9YAC6_ROZAC</name>
<dbReference type="Gene3D" id="2.40.70.10">
    <property type="entry name" value="Acid Proteases"/>
    <property type="match status" value="1"/>
</dbReference>
<dbReference type="AlphaFoldDB" id="A0A4P9YAC6"/>
<evidence type="ECO:0000313" key="1">
    <source>
        <dbReference type="EMBL" id="RKP15864.1"/>
    </source>
</evidence>
<sequence length="159" mass="17740">IRNRVRRLSSNLCECQFQEDSSQRQSSKSRHELFNRHWLNHILRASKRCPINPKNTETSPSVTLANGSSANSNGIVKFNIKIPSLSTSIAMPCQAVVLPHSSFPIILGMDFLTRVGAVIDLKQGTLTLANRTMNLTSATTQVKQHDSEIIKPEFDPNEL</sequence>
<evidence type="ECO:0008006" key="3">
    <source>
        <dbReference type="Google" id="ProtNLM"/>
    </source>
</evidence>
<proteinExistence type="predicted"/>
<dbReference type="Pfam" id="PF08284">
    <property type="entry name" value="RVP_2"/>
    <property type="match status" value="1"/>
</dbReference>
<reference evidence="2" key="1">
    <citation type="journal article" date="2018" name="Nat. Microbiol.">
        <title>Leveraging single-cell genomics to expand the fungal tree of life.</title>
        <authorList>
            <person name="Ahrendt S.R."/>
            <person name="Quandt C.A."/>
            <person name="Ciobanu D."/>
            <person name="Clum A."/>
            <person name="Salamov A."/>
            <person name="Andreopoulos B."/>
            <person name="Cheng J.F."/>
            <person name="Woyke T."/>
            <person name="Pelin A."/>
            <person name="Henrissat B."/>
            <person name="Reynolds N.K."/>
            <person name="Benny G.L."/>
            <person name="Smith M.E."/>
            <person name="James T.Y."/>
            <person name="Grigoriev I.V."/>
        </authorList>
    </citation>
    <scope>NUCLEOTIDE SEQUENCE [LARGE SCALE GENOMIC DNA]</scope>
    <source>
        <strain evidence="2">CSF55</strain>
    </source>
</reference>
<dbReference type="Proteomes" id="UP000281549">
    <property type="component" value="Unassembled WGS sequence"/>
</dbReference>
<accession>A0A4P9YAC6</accession>